<feature type="transmembrane region" description="Helical" evidence="8">
    <location>
        <begin position="145"/>
        <end position="167"/>
    </location>
</feature>
<gene>
    <name evidence="10" type="ORF">P7079_02835</name>
</gene>
<feature type="domain" description="Major facilitator superfamily (MFS) profile" evidence="9">
    <location>
        <begin position="9"/>
        <end position="428"/>
    </location>
</feature>
<dbReference type="PROSITE" id="PS00217">
    <property type="entry name" value="SUGAR_TRANSPORT_2"/>
    <property type="match status" value="1"/>
</dbReference>
<dbReference type="PANTHER" id="PTHR43528:SF1">
    <property type="entry name" value="ALPHA-KETOGLUTARATE PERMEASE"/>
    <property type="match status" value="1"/>
</dbReference>
<dbReference type="PROSITE" id="PS50850">
    <property type="entry name" value="MFS"/>
    <property type="match status" value="1"/>
</dbReference>
<protein>
    <submittedName>
        <fullName evidence="10">MFS transporter</fullName>
    </submittedName>
</protein>
<name>A0ABY8G172_9ACTO</name>
<feature type="transmembrane region" description="Helical" evidence="8">
    <location>
        <begin position="179"/>
        <end position="198"/>
    </location>
</feature>
<dbReference type="Pfam" id="PF00083">
    <property type="entry name" value="Sugar_tr"/>
    <property type="match status" value="1"/>
</dbReference>
<evidence type="ECO:0000256" key="6">
    <source>
        <dbReference type="ARBA" id="ARBA00022989"/>
    </source>
</evidence>
<dbReference type="InterPro" id="IPR005829">
    <property type="entry name" value="Sugar_transporter_CS"/>
</dbReference>
<feature type="transmembrane region" description="Helical" evidence="8">
    <location>
        <begin position="244"/>
        <end position="268"/>
    </location>
</feature>
<evidence type="ECO:0000259" key="9">
    <source>
        <dbReference type="PROSITE" id="PS50850"/>
    </source>
</evidence>
<evidence type="ECO:0000256" key="4">
    <source>
        <dbReference type="ARBA" id="ARBA00022692"/>
    </source>
</evidence>
<evidence type="ECO:0000313" key="10">
    <source>
        <dbReference type="EMBL" id="WFM83930.1"/>
    </source>
</evidence>
<dbReference type="PANTHER" id="PTHR43528">
    <property type="entry name" value="ALPHA-KETOGLUTARATE PERMEASE"/>
    <property type="match status" value="1"/>
</dbReference>
<evidence type="ECO:0000313" key="11">
    <source>
        <dbReference type="Proteomes" id="UP001215216"/>
    </source>
</evidence>
<sequence length="436" mass="45606">MNQRTRRISMLIAASGTVIEWFDFSLFFYLATSLSRTYYPNSANSTLLVLAIAAVGFVFRPLGALVFGHIGDTRGRTVALVASAGLMAISMAGIALTPGYATIGAWGGIIVLLLRALAGFSVGAEYTGIMVYLTETARTNRRGLAASWAAANSEVGALLAVGSAALVSRIFGTDTLHDWAWRLPFLLGALLAAGMIPLRKYMEESPALRADVGTNGLMPTRADNSSAEPAASAPIAYTLRKQKLAVAVSFLISTVGSASYFLTITYIPTYVETMNMDSMSALRLGIFAAIAAIAVTPLVGLAADIFGRRRAFSFTLIALVVVAFPGYSMLSSSSPLVLATAAILLAAPAAGWSAIAASAVPEQFPTHGRFSGMAIGYNLAAVLFGGLTPAVVNMLTTATGNLLAPAYYAIAVSVLAGIPALILMREKKSMHSLDQP</sequence>
<keyword evidence="2" id="KW-0813">Transport</keyword>
<keyword evidence="6 8" id="KW-1133">Transmembrane helix</keyword>
<evidence type="ECO:0000256" key="5">
    <source>
        <dbReference type="ARBA" id="ARBA00022847"/>
    </source>
</evidence>
<evidence type="ECO:0000256" key="1">
    <source>
        <dbReference type="ARBA" id="ARBA00004651"/>
    </source>
</evidence>
<keyword evidence="4 8" id="KW-0812">Transmembrane</keyword>
<organism evidence="10 11">
    <name type="scientific">Arcanobacterium canis</name>
    <dbReference type="NCBI Taxonomy" id="999183"/>
    <lineage>
        <taxon>Bacteria</taxon>
        <taxon>Bacillati</taxon>
        <taxon>Actinomycetota</taxon>
        <taxon>Actinomycetes</taxon>
        <taxon>Actinomycetales</taxon>
        <taxon>Actinomycetaceae</taxon>
        <taxon>Arcanobacterium</taxon>
    </lineage>
</organism>
<feature type="transmembrane region" description="Helical" evidence="8">
    <location>
        <begin position="280"/>
        <end position="299"/>
    </location>
</feature>
<dbReference type="InterPro" id="IPR020846">
    <property type="entry name" value="MFS_dom"/>
</dbReference>
<feature type="transmembrane region" description="Helical" evidence="8">
    <location>
        <begin position="404"/>
        <end position="424"/>
    </location>
</feature>
<evidence type="ECO:0000256" key="2">
    <source>
        <dbReference type="ARBA" id="ARBA00022448"/>
    </source>
</evidence>
<dbReference type="InterPro" id="IPR051084">
    <property type="entry name" value="H+-coupled_symporters"/>
</dbReference>
<dbReference type="InterPro" id="IPR005828">
    <property type="entry name" value="MFS_sugar_transport-like"/>
</dbReference>
<comment type="subcellular location">
    <subcellularLocation>
        <location evidence="1">Cell membrane</location>
        <topology evidence="1">Multi-pass membrane protein</topology>
    </subcellularLocation>
</comment>
<evidence type="ECO:0000256" key="3">
    <source>
        <dbReference type="ARBA" id="ARBA00022475"/>
    </source>
</evidence>
<dbReference type="Proteomes" id="UP001215216">
    <property type="component" value="Chromosome"/>
</dbReference>
<dbReference type="Gene3D" id="1.20.1250.20">
    <property type="entry name" value="MFS general substrate transporter like domains"/>
    <property type="match status" value="2"/>
</dbReference>
<keyword evidence="3" id="KW-1003">Cell membrane</keyword>
<proteinExistence type="predicted"/>
<evidence type="ECO:0000256" key="8">
    <source>
        <dbReference type="SAM" id="Phobius"/>
    </source>
</evidence>
<dbReference type="InterPro" id="IPR036259">
    <property type="entry name" value="MFS_trans_sf"/>
</dbReference>
<feature type="transmembrane region" description="Helical" evidence="8">
    <location>
        <begin position="12"/>
        <end position="31"/>
    </location>
</feature>
<keyword evidence="5" id="KW-0769">Symport</keyword>
<dbReference type="RefSeq" id="WP_278013325.1">
    <property type="nucleotide sequence ID" value="NZ_CP121208.1"/>
</dbReference>
<feature type="transmembrane region" description="Helical" evidence="8">
    <location>
        <begin position="311"/>
        <end position="330"/>
    </location>
</feature>
<dbReference type="SUPFAM" id="SSF103473">
    <property type="entry name" value="MFS general substrate transporter"/>
    <property type="match status" value="1"/>
</dbReference>
<evidence type="ECO:0000256" key="7">
    <source>
        <dbReference type="ARBA" id="ARBA00023136"/>
    </source>
</evidence>
<feature type="transmembrane region" description="Helical" evidence="8">
    <location>
        <begin position="372"/>
        <end position="392"/>
    </location>
</feature>
<dbReference type="PROSITE" id="PS00216">
    <property type="entry name" value="SUGAR_TRANSPORT_1"/>
    <property type="match status" value="1"/>
</dbReference>
<feature type="transmembrane region" description="Helical" evidence="8">
    <location>
        <begin position="78"/>
        <end position="97"/>
    </location>
</feature>
<keyword evidence="11" id="KW-1185">Reference proteome</keyword>
<feature type="transmembrane region" description="Helical" evidence="8">
    <location>
        <begin position="336"/>
        <end position="360"/>
    </location>
</feature>
<dbReference type="EMBL" id="CP121208">
    <property type="protein sequence ID" value="WFM83930.1"/>
    <property type="molecule type" value="Genomic_DNA"/>
</dbReference>
<feature type="transmembrane region" description="Helical" evidence="8">
    <location>
        <begin position="43"/>
        <end position="66"/>
    </location>
</feature>
<accession>A0ABY8G172</accession>
<keyword evidence="7 8" id="KW-0472">Membrane</keyword>
<reference evidence="10 11" key="1">
    <citation type="submission" date="2023-03" db="EMBL/GenBank/DDBJ databases">
        <title>Complete genome of Arcanobacterium canis strain DSM 25104 isolated in 2010 from a canine otitis externa in Germany.</title>
        <authorList>
            <person name="Borowiak M."/>
            <person name="Kreitlow A."/>
            <person name="Malorny B."/>
            <person name="Laemmler C."/>
            <person name="Prenger-Berninghoff E."/>
            <person name="Ploetz M."/>
            <person name="Abdulmawjood A."/>
        </authorList>
    </citation>
    <scope>NUCLEOTIDE SEQUENCE [LARGE SCALE GENOMIC DNA]</scope>
    <source>
        <strain evidence="10 11">DSM 25104</strain>
    </source>
</reference>
<feature type="transmembrane region" description="Helical" evidence="8">
    <location>
        <begin position="103"/>
        <end position="133"/>
    </location>
</feature>